<dbReference type="EMBL" id="MU806154">
    <property type="protein sequence ID" value="KAJ3838974.1"/>
    <property type="molecule type" value="Genomic_DNA"/>
</dbReference>
<dbReference type="Gene3D" id="1.25.40.660">
    <property type="entry name" value="Vacuolar protein sorting-associated protein 35, helical subcomplex Vps35-C"/>
    <property type="match status" value="1"/>
</dbReference>
<comment type="subcellular location">
    <subcellularLocation>
        <location evidence="1">Membrane</location>
        <topology evidence="1">Peripheral membrane protein</topology>
    </subcellularLocation>
</comment>
<evidence type="ECO:0000256" key="1">
    <source>
        <dbReference type="ARBA" id="ARBA00004170"/>
    </source>
</evidence>
<dbReference type="GO" id="GO:0030906">
    <property type="term" value="C:retromer, cargo-selective complex"/>
    <property type="evidence" value="ECO:0007669"/>
    <property type="project" value="InterPro"/>
</dbReference>
<dbReference type="Pfam" id="PF03635">
    <property type="entry name" value="Vps35"/>
    <property type="match status" value="1"/>
</dbReference>
<keyword evidence="4" id="KW-0653">Protein transport</keyword>
<protein>
    <submittedName>
        <fullName evidence="6">Vacuolar protein sorting-associated protein 35</fullName>
    </submittedName>
</protein>
<organism evidence="6 7">
    <name type="scientific">Lentinula raphanica</name>
    <dbReference type="NCBI Taxonomy" id="153919"/>
    <lineage>
        <taxon>Eukaryota</taxon>
        <taxon>Fungi</taxon>
        <taxon>Dikarya</taxon>
        <taxon>Basidiomycota</taxon>
        <taxon>Agaricomycotina</taxon>
        <taxon>Agaricomycetes</taxon>
        <taxon>Agaricomycetidae</taxon>
        <taxon>Agaricales</taxon>
        <taxon>Marasmiineae</taxon>
        <taxon>Omphalotaceae</taxon>
        <taxon>Lentinula</taxon>
    </lineage>
</organism>
<gene>
    <name evidence="6" type="ORF">F5878DRAFT_641559</name>
</gene>
<keyword evidence="3" id="KW-0813">Transport</keyword>
<dbReference type="InterPro" id="IPR042491">
    <property type="entry name" value="Vps35_C"/>
</dbReference>
<evidence type="ECO:0000256" key="5">
    <source>
        <dbReference type="ARBA" id="ARBA00023136"/>
    </source>
</evidence>
<dbReference type="PANTHER" id="PTHR11099:SF0">
    <property type="entry name" value="VACUOLAR PROTEIN SORTING-ASSOCIATED PROTEIN 35"/>
    <property type="match status" value="1"/>
</dbReference>
<evidence type="ECO:0000313" key="7">
    <source>
        <dbReference type="Proteomes" id="UP001163846"/>
    </source>
</evidence>
<evidence type="ECO:0000256" key="3">
    <source>
        <dbReference type="ARBA" id="ARBA00022448"/>
    </source>
</evidence>
<evidence type="ECO:0000313" key="6">
    <source>
        <dbReference type="EMBL" id="KAJ3838974.1"/>
    </source>
</evidence>
<comment type="similarity">
    <text evidence="2">Belongs to the VPS35 family.</text>
</comment>
<accession>A0AA38P9V0</accession>
<dbReference type="AlphaFoldDB" id="A0AA38P9V0"/>
<dbReference type="Proteomes" id="UP001163846">
    <property type="component" value="Unassembled WGS sequence"/>
</dbReference>
<dbReference type="GO" id="GO:0006886">
    <property type="term" value="P:intracellular protein transport"/>
    <property type="evidence" value="ECO:0007669"/>
    <property type="project" value="TreeGrafter"/>
</dbReference>
<keyword evidence="5" id="KW-0472">Membrane</keyword>
<evidence type="ECO:0000256" key="2">
    <source>
        <dbReference type="ARBA" id="ARBA00006536"/>
    </source>
</evidence>
<dbReference type="GO" id="GO:0005770">
    <property type="term" value="C:late endosome"/>
    <property type="evidence" value="ECO:0007669"/>
    <property type="project" value="TreeGrafter"/>
</dbReference>
<dbReference type="GO" id="GO:0005829">
    <property type="term" value="C:cytosol"/>
    <property type="evidence" value="ECO:0007669"/>
    <property type="project" value="GOC"/>
</dbReference>
<dbReference type="PANTHER" id="PTHR11099">
    <property type="entry name" value="VACUOLAR SORTING PROTEIN 35"/>
    <property type="match status" value="1"/>
</dbReference>
<evidence type="ECO:0000256" key="4">
    <source>
        <dbReference type="ARBA" id="ARBA00022927"/>
    </source>
</evidence>
<dbReference type="GO" id="GO:0042147">
    <property type="term" value="P:retrograde transport, endosome to Golgi"/>
    <property type="evidence" value="ECO:0007669"/>
    <property type="project" value="InterPro"/>
</dbReference>
<reference evidence="6" key="1">
    <citation type="submission" date="2022-08" db="EMBL/GenBank/DDBJ databases">
        <authorList>
            <consortium name="DOE Joint Genome Institute"/>
            <person name="Min B."/>
            <person name="Riley R."/>
            <person name="Sierra-Patev S."/>
            <person name="Naranjo-Ortiz M."/>
            <person name="Looney B."/>
            <person name="Konkel Z."/>
            <person name="Slot J.C."/>
            <person name="Sakamoto Y."/>
            <person name="Steenwyk J.L."/>
            <person name="Rokas A."/>
            <person name="Carro J."/>
            <person name="Camarero S."/>
            <person name="Ferreira P."/>
            <person name="Molpeceres G."/>
            <person name="Ruiz-Duenas F.J."/>
            <person name="Serrano A."/>
            <person name="Henrissat B."/>
            <person name="Drula E."/>
            <person name="Hughes K.W."/>
            <person name="Mata J.L."/>
            <person name="Ishikawa N.K."/>
            <person name="Vargas-Isla R."/>
            <person name="Ushijima S."/>
            <person name="Smith C.A."/>
            <person name="Ahrendt S."/>
            <person name="Andreopoulos W."/>
            <person name="He G."/>
            <person name="Labutti K."/>
            <person name="Lipzen A."/>
            <person name="Ng V."/>
            <person name="Sandor L."/>
            <person name="Barry K."/>
            <person name="Martinez A.T."/>
            <person name="Xiao Y."/>
            <person name="Gibbons J.G."/>
            <person name="Terashima K."/>
            <person name="Hibbett D.S."/>
            <person name="Grigoriev I.V."/>
        </authorList>
    </citation>
    <scope>NUCLEOTIDE SEQUENCE</scope>
    <source>
        <strain evidence="6">TFB9207</strain>
    </source>
</reference>
<proteinExistence type="inferred from homology"/>
<sequence>MAMSEVPRSRDSCTSENDWQTKITTIVKSIRQLTTFLANQVEASTIAIRLFVLAAHITGECEDMTYNLYIQALSVYEDSIECDSQAQLQAIALIIATLNGEKGFGVDKRDTFITKAA</sequence>
<name>A0AA38P9V0_9AGAR</name>
<dbReference type="InterPro" id="IPR005378">
    <property type="entry name" value="Vps35"/>
</dbReference>
<comment type="caution">
    <text evidence="6">The sequence shown here is derived from an EMBL/GenBank/DDBJ whole genome shotgun (WGS) entry which is preliminary data.</text>
</comment>
<keyword evidence="7" id="KW-1185">Reference proteome</keyword>